<comment type="caution">
    <text evidence="3">The sequence shown here is derived from an EMBL/GenBank/DDBJ whole genome shotgun (WGS) entry which is preliminary data.</text>
</comment>
<dbReference type="GO" id="GO:0003729">
    <property type="term" value="F:mRNA binding"/>
    <property type="evidence" value="ECO:0007669"/>
    <property type="project" value="TreeGrafter"/>
</dbReference>
<dbReference type="InterPro" id="IPR023319">
    <property type="entry name" value="Tex-like_HTH_dom_sf"/>
</dbReference>
<dbReference type="PANTHER" id="PTHR10724:SF10">
    <property type="entry name" value="S1 RNA-BINDING DOMAIN-CONTAINING PROTEIN 1"/>
    <property type="match status" value="1"/>
</dbReference>
<dbReference type="InterPro" id="IPR006641">
    <property type="entry name" value="YqgF/RNaseH-like_dom"/>
</dbReference>
<reference evidence="3" key="1">
    <citation type="journal article" date="2020" name="G3 (Bethesda)">
        <title>High-Quality Assemblies for Three Invasive Social Wasps from the &lt;i&gt;Vespula&lt;/i&gt; Genus.</title>
        <authorList>
            <person name="Harrop T.W.R."/>
            <person name="Guhlin J."/>
            <person name="McLaughlin G.M."/>
            <person name="Permina E."/>
            <person name="Stockwell P."/>
            <person name="Gilligan J."/>
            <person name="Le Lec M.F."/>
            <person name="Gruber M.A.M."/>
            <person name="Quinn O."/>
            <person name="Lovegrove M."/>
            <person name="Duncan E.J."/>
            <person name="Remnant E.J."/>
            <person name="Van Eeckhoven J."/>
            <person name="Graham B."/>
            <person name="Knapp R.A."/>
            <person name="Langford K.W."/>
            <person name="Kronenberg Z."/>
            <person name="Press M.O."/>
            <person name="Eacker S.M."/>
            <person name="Wilson-Rankin E.E."/>
            <person name="Purcell J."/>
            <person name="Lester P.J."/>
            <person name="Dearden P.K."/>
        </authorList>
    </citation>
    <scope>NUCLEOTIDE SEQUENCE</scope>
    <source>
        <strain evidence="3">Marl-1</strain>
    </source>
</reference>
<dbReference type="Gene3D" id="1.10.10.650">
    <property type="entry name" value="RuvA domain 2-like"/>
    <property type="match status" value="1"/>
</dbReference>
<accession>A0A834KCL6</accession>
<proteinExistence type="predicted"/>
<dbReference type="SUPFAM" id="SSF53098">
    <property type="entry name" value="Ribonuclease H-like"/>
    <property type="match status" value="1"/>
</dbReference>
<dbReference type="Pfam" id="PF00575">
    <property type="entry name" value="S1"/>
    <property type="match status" value="1"/>
</dbReference>
<dbReference type="FunFam" id="1.10.10.650:FF:000001">
    <property type="entry name" value="S1 RNA-binding domain 1"/>
    <property type="match status" value="1"/>
</dbReference>
<dbReference type="AlphaFoldDB" id="A0A834KCL6"/>
<organism evidence="3 4">
    <name type="scientific">Vespula vulgaris</name>
    <name type="common">Yellow jacket</name>
    <name type="synonym">Wasp</name>
    <dbReference type="NCBI Taxonomy" id="7454"/>
    <lineage>
        <taxon>Eukaryota</taxon>
        <taxon>Metazoa</taxon>
        <taxon>Ecdysozoa</taxon>
        <taxon>Arthropoda</taxon>
        <taxon>Hexapoda</taxon>
        <taxon>Insecta</taxon>
        <taxon>Pterygota</taxon>
        <taxon>Neoptera</taxon>
        <taxon>Endopterygota</taxon>
        <taxon>Hymenoptera</taxon>
        <taxon>Apocrita</taxon>
        <taxon>Aculeata</taxon>
        <taxon>Vespoidea</taxon>
        <taxon>Vespidae</taxon>
        <taxon>Vespinae</taxon>
        <taxon>Vespula</taxon>
    </lineage>
</organism>
<dbReference type="SMART" id="SM00732">
    <property type="entry name" value="YqgFc"/>
    <property type="match status" value="1"/>
</dbReference>
<evidence type="ECO:0000259" key="2">
    <source>
        <dbReference type="PROSITE" id="PS50126"/>
    </source>
</evidence>
<dbReference type="InterPro" id="IPR037027">
    <property type="entry name" value="YqgF/RNaseH-like_dom_sf"/>
</dbReference>
<dbReference type="InterPro" id="IPR041692">
    <property type="entry name" value="HHH_9"/>
</dbReference>
<dbReference type="Pfam" id="PF09371">
    <property type="entry name" value="Tex_N"/>
    <property type="match status" value="1"/>
</dbReference>
<dbReference type="SUPFAM" id="SSF47781">
    <property type="entry name" value="RuvA domain 2-like"/>
    <property type="match status" value="2"/>
</dbReference>
<dbReference type="InterPro" id="IPR012337">
    <property type="entry name" value="RNaseH-like_sf"/>
</dbReference>
<name>A0A834KCL6_VESVU</name>
<dbReference type="Proteomes" id="UP000614350">
    <property type="component" value="Unassembled WGS sequence"/>
</dbReference>
<dbReference type="InterPro" id="IPR003029">
    <property type="entry name" value="S1_domain"/>
</dbReference>
<feature type="region of interest" description="Disordered" evidence="1">
    <location>
        <begin position="100"/>
        <end position="125"/>
    </location>
</feature>
<dbReference type="Pfam" id="PF17674">
    <property type="entry name" value="HHH_9"/>
    <property type="match status" value="1"/>
</dbReference>
<dbReference type="InterPro" id="IPR012340">
    <property type="entry name" value="NA-bd_OB-fold"/>
</dbReference>
<dbReference type="InterPro" id="IPR050437">
    <property type="entry name" value="Ribos_protein_bS1-like"/>
</dbReference>
<dbReference type="GO" id="GO:0006412">
    <property type="term" value="P:translation"/>
    <property type="evidence" value="ECO:0007669"/>
    <property type="project" value="TreeGrafter"/>
</dbReference>
<dbReference type="Gene3D" id="1.10.150.310">
    <property type="entry name" value="Tex RuvX-like domain-like"/>
    <property type="match status" value="1"/>
</dbReference>
<protein>
    <recommendedName>
        <fullName evidence="2">S1 motif domain-containing protein</fullName>
    </recommendedName>
</protein>
<gene>
    <name evidence="3" type="ORF">HZH66_004440</name>
</gene>
<dbReference type="Gene3D" id="1.10.3500.10">
    <property type="entry name" value="Tex N-terminal region-like"/>
    <property type="match status" value="1"/>
</dbReference>
<dbReference type="InterPro" id="IPR055179">
    <property type="entry name" value="Tex-like_central_region"/>
</dbReference>
<dbReference type="InterPro" id="IPR023323">
    <property type="entry name" value="Tex-like_dom_sf"/>
</dbReference>
<dbReference type="SMART" id="SM00316">
    <property type="entry name" value="S1"/>
    <property type="match status" value="1"/>
</dbReference>
<dbReference type="Pfam" id="PF16921">
    <property type="entry name" value="Tex_YqgF"/>
    <property type="match status" value="1"/>
</dbReference>
<dbReference type="InterPro" id="IPR010994">
    <property type="entry name" value="RuvA_2-like"/>
</dbReference>
<keyword evidence="4" id="KW-1185">Reference proteome</keyword>
<dbReference type="SUPFAM" id="SSF158832">
    <property type="entry name" value="Tex N-terminal region-like"/>
    <property type="match status" value="1"/>
</dbReference>
<dbReference type="GO" id="GO:0003735">
    <property type="term" value="F:structural constituent of ribosome"/>
    <property type="evidence" value="ECO:0007669"/>
    <property type="project" value="TreeGrafter"/>
</dbReference>
<evidence type="ECO:0000313" key="3">
    <source>
        <dbReference type="EMBL" id="KAF7405534.1"/>
    </source>
</evidence>
<evidence type="ECO:0000313" key="4">
    <source>
        <dbReference type="Proteomes" id="UP000614350"/>
    </source>
</evidence>
<evidence type="ECO:0000256" key="1">
    <source>
        <dbReference type="SAM" id="MobiDB-lite"/>
    </source>
</evidence>
<dbReference type="FunFam" id="3.30.420.140:FF:000001">
    <property type="entry name" value="RNA-binding transcriptional accessory protein"/>
    <property type="match status" value="1"/>
</dbReference>
<dbReference type="EMBL" id="JACSEA010000003">
    <property type="protein sequence ID" value="KAF7405534.1"/>
    <property type="molecule type" value="Genomic_DNA"/>
</dbReference>
<dbReference type="Gene3D" id="2.40.50.140">
    <property type="entry name" value="Nucleic acid-binding proteins"/>
    <property type="match status" value="1"/>
</dbReference>
<dbReference type="PANTHER" id="PTHR10724">
    <property type="entry name" value="30S RIBOSOMAL PROTEIN S1"/>
    <property type="match status" value="1"/>
</dbReference>
<dbReference type="Pfam" id="PF12836">
    <property type="entry name" value="HHH_3"/>
    <property type="match status" value="1"/>
</dbReference>
<dbReference type="FunFam" id="1.10.150.310:FF:000001">
    <property type="entry name" value="RNA-binding transcriptional accessory protein"/>
    <property type="match status" value="1"/>
</dbReference>
<dbReference type="Pfam" id="PF22706">
    <property type="entry name" value="Tex_central_region"/>
    <property type="match status" value="1"/>
</dbReference>
<dbReference type="GO" id="GO:0006139">
    <property type="term" value="P:nucleobase-containing compound metabolic process"/>
    <property type="evidence" value="ECO:0007669"/>
    <property type="project" value="InterPro"/>
</dbReference>
<dbReference type="SUPFAM" id="SSF50249">
    <property type="entry name" value="Nucleic acid-binding proteins"/>
    <property type="match status" value="1"/>
</dbReference>
<dbReference type="PROSITE" id="PS50126">
    <property type="entry name" value="S1"/>
    <property type="match status" value="1"/>
</dbReference>
<sequence length="991" mass="112330">MKRVLRSKRNAPIIISSDEEENEKNEKKEIKRKVVKKKIQVEDDKIGTIDKGKRKRVGNVQVRGKRIGEEHIDKDNDEDVMTKEKVDECTRAKGVKRKNEDIDESNVSNGKKVRLKKDVNNSNEDVSLKRPKKEKEIDLENFSTKCVEWTDVDYICEVQNIDRQVAQNIVKLFKDENTIPFIARYRKNMTGGMEPDRLRSVKESFDRVRIIKNRAVTIIKAVDKLGKWTPQIHSAIMSTKSMDDLEHIYSMFKVNQKRSLAERAKSLGLGPVSNAVIEGTEIPPMSSLIDRKKKELQSEQQVKEGIVHIIADTISKNKVTFDEVRTLEKASIIEIQTLRSKLNDKSKNEKKDEEKYEIYFNFKSNTRIIKPHQILAINRAESQKILAVKIVIPDSLVDRFKNYCLNFFKIGARASSLHLTLLKDSIDYAYKKFIRPLIIRRVRSELTEKAEEASIKVFAINVKQLLLIPPVRGKIVLGIDPGFSHGCKLAVVSEQGSVLETAIIYPHKKTEGSERSIKILTDLVRKYNSTVIALGNGTACRETEVFLSNLIKSNAFEPFDVSYTIVDEAGASVYSCSSEAKLEFANLDPNIISAISIARRIQDPLAELVKVEPKYLGVGMYQHDLPEKQLLQSLNEVVTEAVSFVGVDVNTASLSLLKKVAGLNVSRATNIIEWRNKHGPFSNRQQILDVKGIGTKTFEQCAGFIRILPETAVVSGSKAKKSKYPDSSPNFLDQTWIHPESYGIADEFIKSSGCNVKEIGSLSFVEKIKSYVKDGGSSFHKKFQTDEATLEVIIKGLTMKKDEDIRMKSHCPLFRASLQNIDDLTNGTILSGAVRNVTHFGVFVDVGVGRNGLMPTKWCKDQTLCIGQRVEVKVINIEHRRNRRRRRDKERKNTPDTLRGSDRFLILANDWREARSDCVESVLNPRKKKTMSPTTTITLPLLVDRGSSDGRSFRKRLARLRGSQSYYEASANRITVANRGMAFIFRIARKL</sequence>
<feature type="domain" description="S1 motif" evidence="2">
    <location>
        <begin position="827"/>
        <end position="889"/>
    </location>
</feature>
<dbReference type="InterPro" id="IPR032639">
    <property type="entry name" value="Tex_YqgF"/>
</dbReference>
<dbReference type="Gene3D" id="3.30.420.140">
    <property type="entry name" value="YqgF/RNase H-like domain"/>
    <property type="match status" value="1"/>
</dbReference>
<dbReference type="InterPro" id="IPR018974">
    <property type="entry name" value="Tex-like_N"/>
</dbReference>